<dbReference type="RefSeq" id="WP_047761110.1">
    <property type="nucleotide sequence ID" value="NZ_CP091510.1"/>
</dbReference>
<evidence type="ECO:0000313" key="1">
    <source>
        <dbReference type="EMBL" id="KLT72724.1"/>
    </source>
</evidence>
<keyword evidence="2" id="KW-1185">Reference proteome</keyword>
<dbReference type="EMBL" id="JTDO01000009">
    <property type="protein sequence ID" value="KLT72724.1"/>
    <property type="molecule type" value="Genomic_DNA"/>
</dbReference>
<protein>
    <recommendedName>
        <fullName evidence="3">Pyridoxamine 5'-phosphate oxidase putative domain-containing protein</fullName>
    </recommendedName>
</protein>
<sequence length="158" mass="18022">MPENIFKQISLDILRLHQHTYRLLLATQCNSSAEVHESVYVTLDGNYYVWLPQADIPYRNRQGIFLIEDNANQARLSWIADTKAISPKSSLYSRALHTLQQRIRHTKDSLIQVANTHLLELIPLQGRFTIGNSQDFTLCAGDLHRALYPAAHLSIADL</sequence>
<gene>
    <name evidence="1" type="ORF">PL75_06490</name>
</gene>
<accession>A0A0J0YRH0</accession>
<reference evidence="1 2" key="1">
    <citation type="submission" date="2014-11" db="EMBL/GenBank/DDBJ databases">
        <title>Genome of a novel goose pathogen.</title>
        <authorList>
            <person name="Hansen C.M."/>
            <person name="Hueffer K."/>
            <person name="Choi S.C."/>
        </authorList>
    </citation>
    <scope>NUCLEOTIDE SEQUENCE [LARGE SCALE GENOMIC DNA]</scope>
    <source>
        <strain evidence="1 2">KH1503</strain>
    </source>
</reference>
<dbReference type="OrthoDB" id="8605372at2"/>
<comment type="caution">
    <text evidence="1">The sequence shown here is derived from an EMBL/GenBank/DDBJ whole genome shotgun (WGS) entry which is preliminary data.</text>
</comment>
<dbReference type="STRING" id="1470200.PL75_06490"/>
<evidence type="ECO:0000313" key="2">
    <source>
        <dbReference type="Proteomes" id="UP000036027"/>
    </source>
</evidence>
<evidence type="ECO:0008006" key="3">
    <source>
        <dbReference type="Google" id="ProtNLM"/>
    </source>
</evidence>
<proteinExistence type="predicted"/>
<organism evidence="1 2">
    <name type="scientific">Neisseria arctica</name>
    <dbReference type="NCBI Taxonomy" id="1470200"/>
    <lineage>
        <taxon>Bacteria</taxon>
        <taxon>Pseudomonadati</taxon>
        <taxon>Pseudomonadota</taxon>
        <taxon>Betaproteobacteria</taxon>
        <taxon>Neisseriales</taxon>
        <taxon>Neisseriaceae</taxon>
        <taxon>Neisseria</taxon>
    </lineage>
</organism>
<dbReference type="Proteomes" id="UP000036027">
    <property type="component" value="Unassembled WGS sequence"/>
</dbReference>
<dbReference type="PATRIC" id="fig|1470200.3.peg.2516"/>
<name>A0A0J0YRH0_9NEIS</name>
<dbReference type="AlphaFoldDB" id="A0A0J0YRH0"/>